<sequence length="366" mass="41593">MLTVFQHDGCIFVLFFYCFLVLATQIQKVEGVHGHHNIRRAMQKAQDDALEEELEEDLEEEDRQATAILLGAMDTEASLERRENTFASSSRGSSSESVFEQGKLEIFSTFSSESNMTTDSVLPVKQRKLHGSMLIEHCKYIFYIESVVVLVSVVVSNVRAVSEVTMDYSLEMFYRESWAKCHCIKKSSKQSISHRSLLRLQDDGNVLYSRRLSVVAECPMDLTLFPFDVQVCKLGIESYGYTSEQVRYAKHPDSNSKYVNTFEFVFEGVHIVEKPNSKVNSKKVNEPLKFQAGKMLGLCDQSDGELCHRQLQQAVHLFCVTRSAGFCFLQLIIPSTAVVITSWVSLWMENETSFQDMISIILVCNS</sequence>
<dbReference type="PROSITE" id="PS00236">
    <property type="entry name" value="NEUROTR_ION_CHANNEL"/>
    <property type="match status" value="1"/>
</dbReference>
<feature type="transmembrane region" description="Helical" evidence="3">
    <location>
        <begin position="328"/>
        <end position="348"/>
    </location>
</feature>
<dbReference type="WBParaSite" id="jg23326">
    <property type="protein sequence ID" value="jg23326"/>
    <property type="gene ID" value="jg23326"/>
</dbReference>
<evidence type="ECO:0000256" key="4">
    <source>
        <dbReference type="SAM" id="SignalP"/>
    </source>
</evidence>
<dbReference type="GO" id="GO:0016020">
    <property type="term" value="C:membrane"/>
    <property type="evidence" value="ECO:0007669"/>
    <property type="project" value="UniProtKB-SubCell"/>
</dbReference>
<reference evidence="7" key="1">
    <citation type="submission" date="2022-11" db="UniProtKB">
        <authorList>
            <consortium name="WormBaseParasite"/>
        </authorList>
    </citation>
    <scope>IDENTIFICATION</scope>
</reference>
<dbReference type="Proteomes" id="UP000887574">
    <property type="component" value="Unplaced"/>
</dbReference>
<protein>
    <submittedName>
        <fullName evidence="7">Neurotransmitter-gated ion-channel ligand-binding domain-containing protein</fullName>
    </submittedName>
</protein>
<dbReference type="GO" id="GO:0005230">
    <property type="term" value="F:extracellular ligand-gated monoatomic ion channel activity"/>
    <property type="evidence" value="ECO:0007669"/>
    <property type="project" value="InterPro"/>
</dbReference>
<dbReference type="InterPro" id="IPR036734">
    <property type="entry name" value="Neur_chan_lig-bd_sf"/>
</dbReference>
<evidence type="ECO:0000256" key="1">
    <source>
        <dbReference type="ARBA" id="ARBA00004141"/>
    </source>
</evidence>
<dbReference type="Gene3D" id="2.70.170.10">
    <property type="entry name" value="Neurotransmitter-gated ion-channel ligand-binding domain"/>
    <property type="match status" value="1"/>
</dbReference>
<evidence type="ECO:0000256" key="2">
    <source>
        <dbReference type="ARBA" id="ARBA00023136"/>
    </source>
</evidence>
<accession>A0A915DVW4</accession>
<dbReference type="SUPFAM" id="SSF63712">
    <property type="entry name" value="Nicotinic receptor ligand binding domain-like"/>
    <property type="match status" value="1"/>
</dbReference>
<evidence type="ECO:0000256" key="3">
    <source>
        <dbReference type="SAM" id="Phobius"/>
    </source>
</evidence>
<dbReference type="GO" id="GO:0004888">
    <property type="term" value="F:transmembrane signaling receptor activity"/>
    <property type="evidence" value="ECO:0007669"/>
    <property type="project" value="InterPro"/>
</dbReference>
<comment type="subcellular location">
    <subcellularLocation>
        <location evidence="1">Membrane</location>
        <topology evidence="1">Multi-pass membrane protein</topology>
    </subcellularLocation>
</comment>
<evidence type="ECO:0000313" key="6">
    <source>
        <dbReference type="Proteomes" id="UP000887574"/>
    </source>
</evidence>
<dbReference type="AlphaFoldDB" id="A0A915DVW4"/>
<feature type="chain" id="PRO_5037594288" evidence="4">
    <location>
        <begin position="32"/>
        <end position="366"/>
    </location>
</feature>
<proteinExistence type="predicted"/>
<keyword evidence="4" id="KW-0732">Signal</keyword>
<dbReference type="InterPro" id="IPR006202">
    <property type="entry name" value="Neur_chan_lig-bd"/>
</dbReference>
<keyword evidence="2 3" id="KW-0472">Membrane</keyword>
<keyword evidence="3" id="KW-0812">Transmembrane</keyword>
<evidence type="ECO:0000259" key="5">
    <source>
        <dbReference type="Pfam" id="PF02931"/>
    </source>
</evidence>
<organism evidence="6 7">
    <name type="scientific">Ditylenchus dipsaci</name>
    <dbReference type="NCBI Taxonomy" id="166011"/>
    <lineage>
        <taxon>Eukaryota</taxon>
        <taxon>Metazoa</taxon>
        <taxon>Ecdysozoa</taxon>
        <taxon>Nematoda</taxon>
        <taxon>Chromadorea</taxon>
        <taxon>Rhabditida</taxon>
        <taxon>Tylenchina</taxon>
        <taxon>Tylenchomorpha</taxon>
        <taxon>Sphaerularioidea</taxon>
        <taxon>Anguinidae</taxon>
        <taxon>Anguininae</taxon>
        <taxon>Ditylenchus</taxon>
    </lineage>
</organism>
<dbReference type="InterPro" id="IPR006201">
    <property type="entry name" value="Neur_channel"/>
</dbReference>
<name>A0A915DVW4_9BILA</name>
<dbReference type="Pfam" id="PF02931">
    <property type="entry name" value="Neur_chan_LBD"/>
    <property type="match status" value="1"/>
</dbReference>
<keyword evidence="3" id="KW-1133">Transmembrane helix</keyword>
<dbReference type="InterPro" id="IPR018000">
    <property type="entry name" value="Neurotransmitter_ion_chnl_CS"/>
</dbReference>
<feature type="signal peptide" evidence="4">
    <location>
        <begin position="1"/>
        <end position="31"/>
    </location>
</feature>
<keyword evidence="6" id="KW-1185">Reference proteome</keyword>
<feature type="domain" description="Neurotransmitter-gated ion-channel ligand-binding" evidence="5">
    <location>
        <begin position="186"/>
        <end position="282"/>
    </location>
</feature>
<dbReference type="PANTHER" id="PTHR18945">
    <property type="entry name" value="NEUROTRANSMITTER GATED ION CHANNEL"/>
    <property type="match status" value="1"/>
</dbReference>
<evidence type="ECO:0000313" key="7">
    <source>
        <dbReference type="WBParaSite" id="jg23326"/>
    </source>
</evidence>